<keyword evidence="12" id="KW-0106">Calcium</keyword>
<keyword evidence="7" id="KW-0325">Glycoprotein</keyword>
<feature type="active site" description="Proton donor" evidence="11">
    <location>
        <position position="120"/>
    </location>
</feature>
<dbReference type="SUPFAM" id="SSF48225">
    <property type="entry name" value="Seven-hairpin glycosidases"/>
    <property type="match status" value="1"/>
</dbReference>
<dbReference type="InterPro" id="IPR001382">
    <property type="entry name" value="Glyco_hydro_47"/>
</dbReference>
<dbReference type="VEuPathDB" id="FungiDB:EMCG_04265"/>
<evidence type="ECO:0000256" key="2">
    <source>
        <dbReference type="ARBA" id="ARBA00004922"/>
    </source>
</evidence>
<dbReference type="GO" id="GO:0036503">
    <property type="term" value="P:ERAD pathway"/>
    <property type="evidence" value="ECO:0007669"/>
    <property type="project" value="UniProtKB-ARBA"/>
</dbReference>
<evidence type="ECO:0000256" key="9">
    <source>
        <dbReference type="ARBA" id="ARBA00047669"/>
    </source>
</evidence>
<sequence>MRQFSFGVALTAFSLVPFAASSPVAHKEYVHTQRNIERAQAVKDAFEFAWSGYMEYAFPQDELRPVSKTPSNSRNGWGASAVDALSTAIIMDSPEIVKTILEHVSKLDYSKTDTQVSVFETTIRYLGGMLSGYDLLSQNDMGQNPDHIGALLTQSKNLGDIMKYAFDTPTGIPANDLNINNKTTDDMTSNSIAGAGTLILEWMRLSDLTGEREYGELAARAESYLLDPKPQESEPFPGLIGSNINITTGHFVNADVSWGGGADSFYEYLIKMFVYDESRFELYRDRWILAIESSIEHLKFTISSGRDEYTYLAGFRNGELNLASQHLTCFNGGNFLLGGQVLGRQDLIDFGLELVKGCHHSYRSTATGIGPEAFSWDPKKVPDDQRSFFEKNGFYITSRYYNLRPEVIESYYYAYRMTGDTIYQEWVWEAFEAISKICRTESGFTSIGDVNDPTGGEKLNFQESFFFAEVLKYAYLTFAPEADWQIASEGKNKWVYSTEAHPFKVQTKANI</sequence>
<keyword evidence="4 15" id="KW-0732">Signal</keyword>
<dbReference type="Gene3D" id="1.50.10.10">
    <property type="match status" value="1"/>
</dbReference>
<gene>
    <name evidence="16" type="ORF">EMCG_04265</name>
</gene>
<dbReference type="UniPathway" id="UPA00378"/>
<comment type="cofactor">
    <cofactor evidence="1 12">
        <name>Ca(2+)</name>
        <dbReference type="ChEBI" id="CHEBI:29108"/>
    </cofactor>
</comment>
<keyword evidence="8 14" id="KW-0326">Glycosidase</keyword>
<evidence type="ECO:0000256" key="14">
    <source>
        <dbReference type="RuleBase" id="RU361193"/>
    </source>
</evidence>
<dbReference type="AlphaFoldDB" id="A0A0G2HTR0"/>
<dbReference type="GO" id="GO:0005975">
    <property type="term" value="P:carbohydrate metabolic process"/>
    <property type="evidence" value="ECO:0007669"/>
    <property type="project" value="InterPro"/>
</dbReference>
<evidence type="ECO:0000256" key="4">
    <source>
        <dbReference type="ARBA" id="ARBA00022729"/>
    </source>
</evidence>
<dbReference type="PANTHER" id="PTHR11742:SF101">
    <property type="entry name" value="MANNOSYL-OLIGOSACCHARIDE ALPHA-1,2-MANNOSIDASE 1B"/>
    <property type="match status" value="1"/>
</dbReference>
<evidence type="ECO:0000256" key="11">
    <source>
        <dbReference type="PIRSR" id="PIRSR601382-1"/>
    </source>
</evidence>
<dbReference type="Pfam" id="PF01532">
    <property type="entry name" value="Glyco_hydro_47"/>
    <property type="match status" value="1"/>
</dbReference>
<feature type="binding site" evidence="12">
    <location>
        <position position="498"/>
    </location>
    <ligand>
        <name>Ca(2+)</name>
        <dbReference type="ChEBI" id="CHEBI:29108"/>
    </ligand>
</feature>
<reference evidence="17" key="1">
    <citation type="journal article" date="2015" name="PLoS Genet.">
        <title>The dynamic genome and transcriptome of the human fungal pathogen Blastomyces and close relative Emmonsia.</title>
        <authorList>
            <person name="Munoz J.F."/>
            <person name="Gauthier G.M."/>
            <person name="Desjardins C.A."/>
            <person name="Gallo J.E."/>
            <person name="Holder J."/>
            <person name="Sullivan T.D."/>
            <person name="Marty A.J."/>
            <person name="Carmen J.C."/>
            <person name="Chen Z."/>
            <person name="Ding L."/>
            <person name="Gujja S."/>
            <person name="Magrini V."/>
            <person name="Misas E."/>
            <person name="Mitreva M."/>
            <person name="Priest M."/>
            <person name="Saif S."/>
            <person name="Whiston E.A."/>
            <person name="Young S."/>
            <person name="Zeng Q."/>
            <person name="Goldman W.E."/>
            <person name="Mardis E.R."/>
            <person name="Taylor J.W."/>
            <person name="McEwen J.G."/>
            <person name="Clay O.K."/>
            <person name="Klein B.S."/>
            <person name="Cuomo C.A."/>
        </authorList>
    </citation>
    <scope>NUCLEOTIDE SEQUENCE [LARGE SCALE GENOMIC DNA]</scope>
    <source>
        <strain evidence="17">UAMH 3008</strain>
    </source>
</reference>
<dbReference type="OrthoDB" id="8118055at2759"/>
<comment type="similarity">
    <text evidence="3 14">Belongs to the glycosyl hydrolase 47 family.</text>
</comment>
<name>A0A0G2HTR0_9EURO</name>
<dbReference type="GO" id="GO:0005783">
    <property type="term" value="C:endoplasmic reticulum"/>
    <property type="evidence" value="ECO:0007669"/>
    <property type="project" value="TreeGrafter"/>
</dbReference>
<evidence type="ECO:0000256" key="6">
    <source>
        <dbReference type="ARBA" id="ARBA00023157"/>
    </source>
</evidence>
<keyword evidence="6 13" id="KW-1015">Disulfide bond</keyword>
<feature type="active site" evidence="11">
    <location>
        <position position="263"/>
    </location>
</feature>
<evidence type="ECO:0000256" key="10">
    <source>
        <dbReference type="ARBA" id="ARBA00048605"/>
    </source>
</evidence>
<evidence type="ECO:0000256" key="15">
    <source>
        <dbReference type="SAM" id="SignalP"/>
    </source>
</evidence>
<evidence type="ECO:0000256" key="13">
    <source>
        <dbReference type="PIRSR" id="PIRSR601382-3"/>
    </source>
</evidence>
<proteinExistence type="inferred from homology"/>
<comment type="caution">
    <text evidence="16">The sequence shown here is derived from an EMBL/GenBank/DDBJ whole genome shotgun (WGS) entry which is preliminary data.</text>
</comment>
<dbReference type="EC" id="3.2.1.-" evidence="14"/>
<dbReference type="InterPro" id="IPR036026">
    <property type="entry name" value="Seven-hairpin_glycosidases"/>
</dbReference>
<evidence type="ECO:0000256" key="1">
    <source>
        <dbReference type="ARBA" id="ARBA00001913"/>
    </source>
</evidence>
<dbReference type="GO" id="GO:0005509">
    <property type="term" value="F:calcium ion binding"/>
    <property type="evidence" value="ECO:0007669"/>
    <property type="project" value="InterPro"/>
</dbReference>
<feature type="signal peptide" evidence="15">
    <location>
        <begin position="1"/>
        <end position="21"/>
    </location>
</feature>
<dbReference type="EMBL" id="LCZI01001346">
    <property type="protein sequence ID" value="KKZ61120.1"/>
    <property type="molecule type" value="Genomic_DNA"/>
</dbReference>
<evidence type="ECO:0000313" key="16">
    <source>
        <dbReference type="EMBL" id="KKZ61120.1"/>
    </source>
</evidence>
<organism evidence="16 17">
    <name type="scientific">[Emmonsia] crescens</name>
    <dbReference type="NCBI Taxonomy" id="73230"/>
    <lineage>
        <taxon>Eukaryota</taxon>
        <taxon>Fungi</taxon>
        <taxon>Dikarya</taxon>
        <taxon>Ascomycota</taxon>
        <taxon>Pezizomycotina</taxon>
        <taxon>Eurotiomycetes</taxon>
        <taxon>Eurotiomycetidae</taxon>
        <taxon>Onygenales</taxon>
        <taxon>Ajellomycetaceae</taxon>
        <taxon>Emergomyces</taxon>
    </lineage>
</organism>
<keyword evidence="5 14" id="KW-0378">Hydrolase</keyword>
<feature type="active site" description="Proton donor" evidence="11">
    <location>
        <position position="372"/>
    </location>
</feature>
<keyword evidence="12" id="KW-0479">Metal-binding</keyword>
<evidence type="ECO:0000256" key="5">
    <source>
        <dbReference type="ARBA" id="ARBA00022801"/>
    </source>
</evidence>
<protein>
    <recommendedName>
        <fullName evidence="14">alpha-1,2-Mannosidase</fullName>
        <ecNumber evidence="14">3.2.1.-</ecNumber>
    </recommendedName>
</protein>
<evidence type="ECO:0000256" key="7">
    <source>
        <dbReference type="ARBA" id="ARBA00023180"/>
    </source>
</evidence>
<dbReference type="PANTHER" id="PTHR11742">
    <property type="entry name" value="MANNOSYL-OLIGOSACCHARIDE ALPHA-1,2-MANNOSIDASE-RELATED"/>
    <property type="match status" value="1"/>
</dbReference>
<comment type="catalytic activity">
    <reaction evidence="9">
        <text>N(4)-(alpha-D-Man-(1-&gt;2)-alpha-D-Man-(1-&gt;2)-alpha-D-Man-(1-&gt;3)-[alpha-D-Man-(1-&gt;3)-[alpha-D-Man-(1-&gt;2)-alpha-D-Man-(1-&gt;6)]-alpha-D-Man-(1-&gt;6)]-beta-D-Man-(1-&gt;4)-beta-D-GlcNAc-(1-&gt;4)-beta-D-GlcNAc)-L-asparaginyl-[protein] (N-glucan mannose isomer 8A1,2,3B1,3) + 3 H2O = N(4)-(alpha-D-Man-(1-&gt;3)-[alpha-D-Man-(1-&gt;3)-[alpha-D-Man-(1-&gt;6)]-alpha-D-Man-(1-&gt;6)]-beta-D-Man-(1-&gt;4)-beta-D-GlcNAc-(1-&gt;4)-beta-D-GlcNAc)-L-asparaginyl-[protein] (N-glucan mannose isomer 5A1,2) + 3 beta-D-mannose</text>
        <dbReference type="Rhea" id="RHEA:56028"/>
        <dbReference type="Rhea" id="RHEA-COMP:14358"/>
        <dbReference type="Rhea" id="RHEA-COMP:14367"/>
        <dbReference type="ChEBI" id="CHEBI:15377"/>
        <dbReference type="ChEBI" id="CHEBI:28563"/>
        <dbReference type="ChEBI" id="CHEBI:59087"/>
        <dbReference type="ChEBI" id="CHEBI:60628"/>
        <dbReference type="EC" id="3.2.1.113"/>
    </reaction>
</comment>
<evidence type="ECO:0000313" key="17">
    <source>
        <dbReference type="Proteomes" id="UP000034164"/>
    </source>
</evidence>
<evidence type="ECO:0000256" key="8">
    <source>
        <dbReference type="ARBA" id="ARBA00023295"/>
    </source>
</evidence>
<dbReference type="GO" id="GO:0016020">
    <property type="term" value="C:membrane"/>
    <property type="evidence" value="ECO:0007669"/>
    <property type="project" value="InterPro"/>
</dbReference>
<dbReference type="FunFam" id="1.50.10.10:FF:000047">
    <property type="entry name" value="Mannosyl-oligosaccharide alpha-1,2-mannosidase"/>
    <property type="match status" value="1"/>
</dbReference>
<evidence type="ECO:0000256" key="12">
    <source>
        <dbReference type="PIRSR" id="PIRSR601382-2"/>
    </source>
</evidence>
<feature type="active site" evidence="11">
    <location>
        <position position="406"/>
    </location>
</feature>
<dbReference type="InterPro" id="IPR012341">
    <property type="entry name" value="6hp_glycosidase-like_sf"/>
</dbReference>
<dbReference type="Proteomes" id="UP000034164">
    <property type="component" value="Unassembled WGS sequence"/>
</dbReference>
<dbReference type="GO" id="GO:0004571">
    <property type="term" value="F:mannosyl-oligosaccharide 1,2-alpha-mannosidase activity"/>
    <property type="evidence" value="ECO:0007669"/>
    <property type="project" value="UniProtKB-EC"/>
</dbReference>
<comment type="catalytic activity">
    <reaction evidence="10">
        <text>N(4)-(alpha-D-Man-(1-&gt;2)-alpha-D-Man-(1-&gt;2)-alpha-D-Man-(1-&gt;3)-[alpha-D-Man-(1-&gt;2)-alpha-D-Man-(1-&gt;3)-[alpha-D-Man-(1-&gt;2)-alpha-D-Man-(1-&gt;6)]-alpha-D-Man-(1-&gt;6)]-beta-D-Man-(1-&gt;4)-beta-D-GlcNAc-(1-&gt;4)-beta-D-GlcNAc)-L-asparaginyl-[protein] (N-glucan mannose isomer 9A1,2,3B1,2,3) + 4 H2O = N(4)-(alpha-D-Man-(1-&gt;3)-[alpha-D-Man-(1-&gt;3)-[alpha-D-Man-(1-&gt;6)]-alpha-D-Man-(1-&gt;6)]-beta-D-Man-(1-&gt;4)-beta-D-GlcNAc-(1-&gt;4)-beta-D-GlcNAc)-L-asparaginyl-[protein] (N-glucan mannose isomer 5A1,2) + 4 beta-D-mannose</text>
        <dbReference type="Rhea" id="RHEA:56008"/>
        <dbReference type="Rhea" id="RHEA-COMP:14356"/>
        <dbReference type="Rhea" id="RHEA-COMP:14367"/>
        <dbReference type="ChEBI" id="CHEBI:15377"/>
        <dbReference type="ChEBI" id="CHEBI:28563"/>
        <dbReference type="ChEBI" id="CHEBI:59087"/>
        <dbReference type="ChEBI" id="CHEBI:139493"/>
        <dbReference type="EC" id="3.2.1.113"/>
    </reaction>
</comment>
<feature type="disulfide bond" evidence="13">
    <location>
        <begin position="329"/>
        <end position="358"/>
    </location>
</feature>
<dbReference type="InterPro" id="IPR050749">
    <property type="entry name" value="Glycosyl_Hydrolase_47"/>
</dbReference>
<comment type="pathway">
    <text evidence="2">Protein modification; protein glycosylation.</text>
</comment>
<feature type="chain" id="PRO_5002545136" description="alpha-1,2-Mannosidase" evidence="15">
    <location>
        <begin position="22"/>
        <end position="511"/>
    </location>
</feature>
<accession>A0A0G2HTR0</accession>
<evidence type="ECO:0000256" key="3">
    <source>
        <dbReference type="ARBA" id="ARBA00007658"/>
    </source>
</evidence>
<dbReference type="PRINTS" id="PR00747">
    <property type="entry name" value="GLYHDRLASE47"/>
</dbReference>